<evidence type="ECO:0000313" key="2">
    <source>
        <dbReference type="Proteomes" id="UP001501742"/>
    </source>
</evidence>
<name>A0ABN1ZEN3_9MICO</name>
<dbReference type="Proteomes" id="UP001501742">
    <property type="component" value="Unassembled WGS sequence"/>
</dbReference>
<reference evidence="1 2" key="1">
    <citation type="journal article" date="2019" name="Int. J. Syst. Evol. Microbiol.">
        <title>The Global Catalogue of Microorganisms (GCM) 10K type strain sequencing project: providing services to taxonomists for standard genome sequencing and annotation.</title>
        <authorList>
            <consortium name="The Broad Institute Genomics Platform"/>
            <consortium name="The Broad Institute Genome Sequencing Center for Infectious Disease"/>
            <person name="Wu L."/>
            <person name="Ma J."/>
        </authorList>
    </citation>
    <scope>NUCLEOTIDE SEQUENCE [LARGE SCALE GENOMIC DNA]</scope>
    <source>
        <strain evidence="1 2">JCM 12140</strain>
    </source>
</reference>
<dbReference type="EMBL" id="BAAAJX010000005">
    <property type="protein sequence ID" value="GAA1493118.1"/>
    <property type="molecule type" value="Genomic_DNA"/>
</dbReference>
<sequence>MRRVPLITTGLVLAVVGGLVVVGAPGRSGPQAPLPSSGASARTVARAFLDAAVRRDCHGMRALSAPDDTNWCPASLWQQWTGEGDPTMDSWSALQRTTAAADRQQCFEFGTRETGLTGMEPGANTWGLCLRHHAEGWRVVSEGVG</sequence>
<dbReference type="RefSeq" id="WP_204606519.1">
    <property type="nucleotide sequence ID" value="NZ_BAAAJX010000005.1"/>
</dbReference>
<evidence type="ECO:0008006" key="3">
    <source>
        <dbReference type="Google" id="ProtNLM"/>
    </source>
</evidence>
<accession>A0ABN1ZEN3</accession>
<gene>
    <name evidence="1" type="ORF">GCM10009627_14640</name>
</gene>
<keyword evidence="2" id="KW-1185">Reference proteome</keyword>
<evidence type="ECO:0000313" key="1">
    <source>
        <dbReference type="EMBL" id="GAA1493118.1"/>
    </source>
</evidence>
<organism evidence="1 2">
    <name type="scientific">Curtobacterium herbarum</name>
    <dbReference type="NCBI Taxonomy" id="150122"/>
    <lineage>
        <taxon>Bacteria</taxon>
        <taxon>Bacillati</taxon>
        <taxon>Actinomycetota</taxon>
        <taxon>Actinomycetes</taxon>
        <taxon>Micrococcales</taxon>
        <taxon>Microbacteriaceae</taxon>
        <taxon>Curtobacterium</taxon>
    </lineage>
</organism>
<protein>
    <recommendedName>
        <fullName evidence="3">Secreted protein</fullName>
    </recommendedName>
</protein>
<proteinExistence type="predicted"/>
<comment type="caution">
    <text evidence="1">The sequence shown here is derived from an EMBL/GenBank/DDBJ whole genome shotgun (WGS) entry which is preliminary data.</text>
</comment>